<dbReference type="Proteomes" id="UP000320421">
    <property type="component" value="Chromosome"/>
</dbReference>
<dbReference type="OrthoDB" id="208781at2"/>
<organism evidence="2 3">
    <name type="scientific">Gimesia chilikensis</name>
    <dbReference type="NCBI Taxonomy" id="2605989"/>
    <lineage>
        <taxon>Bacteria</taxon>
        <taxon>Pseudomonadati</taxon>
        <taxon>Planctomycetota</taxon>
        <taxon>Planctomycetia</taxon>
        <taxon>Planctomycetales</taxon>
        <taxon>Planctomycetaceae</taxon>
        <taxon>Gimesia</taxon>
    </lineage>
</organism>
<keyword evidence="3" id="KW-1185">Reference proteome</keyword>
<feature type="transmembrane region" description="Helical" evidence="1">
    <location>
        <begin position="20"/>
        <end position="41"/>
    </location>
</feature>
<keyword evidence="1" id="KW-1133">Transmembrane helix</keyword>
<proteinExistence type="predicted"/>
<name>A0A517PIW6_9PLAN</name>
<sequence length="422" mass="46497">MRRLQTIRTAHQRRGVITPLAAGVLLVVLAGIALIINRLWLDAASLEVTTCIETAVLAAGHEMVSDELIKDQPDYETLMQRAEHSANEALKLNSVAGQQVGIKLTKDENLLFGKSVPVVETGVRRFLQTDHEPRSIQIQTQSPGRIANPVAEFLSDLTRSHAGTAGAQIQATLDNHVRGVRPFENVAVPAYPLAILKTDPSGKHTQTWELQIDQKQGKDEYRYDPETKTVSQGSDGIPEIILTGKPRRGEISDANMQILDFGSHFNTDTVMQQILSGLTRKNLKQFQGELLFDAGPLPVKCSPNIENGEQDAFQEMIGQCRICFLYDQLEQQSGSFEGTAFCTNLVGGRIMAVQRLDNQACEIILQPGVLSSRSVVLAAPEDEASLNQPVQKIEQTVNKVGQTAGLKESNQNKYIYKLYLTQ</sequence>
<protein>
    <submittedName>
        <fullName evidence="2">Uncharacterized protein</fullName>
    </submittedName>
</protein>
<dbReference type="EMBL" id="CP036266">
    <property type="protein sequence ID" value="QDT19324.1"/>
    <property type="molecule type" value="Genomic_DNA"/>
</dbReference>
<dbReference type="RefSeq" id="WP_145181178.1">
    <property type="nucleotide sequence ID" value="NZ_CP036266.1"/>
</dbReference>
<dbReference type="AlphaFoldDB" id="A0A517PIW6"/>
<reference evidence="2 3" key="1">
    <citation type="submission" date="2019-02" db="EMBL/GenBank/DDBJ databases">
        <title>Deep-cultivation of Planctomycetes and their phenomic and genomic characterization uncovers novel biology.</title>
        <authorList>
            <person name="Wiegand S."/>
            <person name="Jogler M."/>
            <person name="Boedeker C."/>
            <person name="Pinto D."/>
            <person name="Vollmers J."/>
            <person name="Rivas-Marin E."/>
            <person name="Kohn T."/>
            <person name="Peeters S.H."/>
            <person name="Heuer A."/>
            <person name="Rast P."/>
            <person name="Oberbeckmann S."/>
            <person name="Bunk B."/>
            <person name="Jeske O."/>
            <person name="Meyerdierks A."/>
            <person name="Storesund J.E."/>
            <person name="Kallscheuer N."/>
            <person name="Luecker S."/>
            <person name="Lage O.M."/>
            <person name="Pohl T."/>
            <person name="Merkel B.J."/>
            <person name="Hornburger P."/>
            <person name="Mueller R.-W."/>
            <person name="Bruemmer F."/>
            <person name="Labrenz M."/>
            <person name="Spormann A.M."/>
            <person name="Op den Camp H."/>
            <person name="Overmann J."/>
            <person name="Amann R."/>
            <person name="Jetten M.S.M."/>
            <person name="Mascher T."/>
            <person name="Medema M.H."/>
            <person name="Devos D.P."/>
            <person name="Kaster A.-K."/>
            <person name="Ovreas L."/>
            <person name="Rohde M."/>
            <person name="Galperin M.Y."/>
            <person name="Jogler C."/>
        </authorList>
    </citation>
    <scope>NUCLEOTIDE SEQUENCE [LARGE SCALE GENOMIC DNA]</scope>
    <source>
        <strain evidence="2 3">HG66A1</strain>
    </source>
</reference>
<evidence type="ECO:0000256" key="1">
    <source>
        <dbReference type="SAM" id="Phobius"/>
    </source>
</evidence>
<evidence type="ECO:0000313" key="2">
    <source>
        <dbReference type="EMBL" id="QDT19324.1"/>
    </source>
</evidence>
<keyword evidence="1" id="KW-0812">Transmembrane</keyword>
<evidence type="ECO:0000313" key="3">
    <source>
        <dbReference type="Proteomes" id="UP000320421"/>
    </source>
</evidence>
<gene>
    <name evidence="2" type="ORF">HG66A1_10890</name>
</gene>
<keyword evidence="1" id="KW-0472">Membrane</keyword>
<accession>A0A517PIW6</accession>